<reference evidence="1 2" key="1">
    <citation type="submission" date="2016-11" db="EMBL/GenBank/DDBJ databases">
        <title>Tenacibaculum sp. LPB0136, isolated from marine environment.</title>
        <authorList>
            <person name="Kim E."/>
            <person name="Yi H."/>
        </authorList>
    </citation>
    <scope>NUCLEOTIDE SEQUENCE [LARGE SCALE GENOMIC DNA]</scope>
    <source>
        <strain evidence="1 2">LPB0136</strain>
    </source>
</reference>
<dbReference type="Proteomes" id="UP000181898">
    <property type="component" value="Chromosome"/>
</dbReference>
<name>A0A1L3JI66_9FLAO</name>
<proteinExistence type="predicted"/>
<dbReference type="STRING" id="1850252.LPB136_05415"/>
<organism evidence="1 2">
    <name type="scientific">Tenacibaculum todarodis</name>
    <dbReference type="NCBI Taxonomy" id="1850252"/>
    <lineage>
        <taxon>Bacteria</taxon>
        <taxon>Pseudomonadati</taxon>
        <taxon>Bacteroidota</taxon>
        <taxon>Flavobacteriia</taxon>
        <taxon>Flavobacteriales</taxon>
        <taxon>Flavobacteriaceae</taxon>
        <taxon>Tenacibaculum</taxon>
    </lineage>
</organism>
<dbReference type="OrthoDB" id="9784383at2"/>
<sequence>MKLQGSYYSVIKMYLTKYNQVKIHFDTQGKIVKTEKEQDGFWQTDRNLCKLLNKLPVASQI</sequence>
<gene>
    <name evidence="1" type="ORF">LPB136_05415</name>
</gene>
<dbReference type="AlphaFoldDB" id="A0A1L3JI66"/>
<keyword evidence="2" id="KW-1185">Reference proteome</keyword>
<accession>A0A1L3JI66</accession>
<dbReference type="EMBL" id="CP018155">
    <property type="protein sequence ID" value="APG64831.1"/>
    <property type="molecule type" value="Genomic_DNA"/>
</dbReference>
<dbReference type="KEGG" id="ten:LPB136_05415"/>
<evidence type="ECO:0000313" key="1">
    <source>
        <dbReference type="EMBL" id="APG64831.1"/>
    </source>
</evidence>
<evidence type="ECO:0000313" key="2">
    <source>
        <dbReference type="Proteomes" id="UP000181898"/>
    </source>
</evidence>
<dbReference type="RefSeq" id="WP_072555156.1">
    <property type="nucleotide sequence ID" value="NZ_CP018155.1"/>
</dbReference>
<protein>
    <submittedName>
        <fullName evidence="1">Uncharacterized protein</fullName>
    </submittedName>
</protein>